<organism evidence="2 3">
    <name type="scientific">Cinchona calisaya</name>
    <dbReference type="NCBI Taxonomy" id="153742"/>
    <lineage>
        <taxon>Eukaryota</taxon>
        <taxon>Viridiplantae</taxon>
        <taxon>Streptophyta</taxon>
        <taxon>Embryophyta</taxon>
        <taxon>Tracheophyta</taxon>
        <taxon>Spermatophyta</taxon>
        <taxon>Magnoliopsida</taxon>
        <taxon>eudicotyledons</taxon>
        <taxon>Gunneridae</taxon>
        <taxon>Pentapetalae</taxon>
        <taxon>asterids</taxon>
        <taxon>lamiids</taxon>
        <taxon>Gentianales</taxon>
        <taxon>Rubiaceae</taxon>
        <taxon>Cinchonoideae</taxon>
        <taxon>Cinchoneae</taxon>
        <taxon>Cinchona</taxon>
    </lineage>
</organism>
<evidence type="ECO:0000256" key="1">
    <source>
        <dbReference type="SAM" id="Phobius"/>
    </source>
</evidence>
<keyword evidence="1" id="KW-0812">Transmembrane</keyword>
<comment type="caution">
    <text evidence="2">The sequence shown here is derived from an EMBL/GenBank/DDBJ whole genome shotgun (WGS) entry which is preliminary data.</text>
</comment>
<reference evidence="2 3" key="1">
    <citation type="submission" date="2024-11" db="EMBL/GenBank/DDBJ databases">
        <title>A near-complete genome assembly of Cinchona calisaya.</title>
        <authorList>
            <person name="Lian D.C."/>
            <person name="Zhao X.W."/>
            <person name="Wei L."/>
        </authorList>
    </citation>
    <scope>NUCLEOTIDE SEQUENCE [LARGE SCALE GENOMIC DNA]</scope>
    <source>
        <tissue evidence="2">Nenye</tissue>
    </source>
</reference>
<protein>
    <submittedName>
        <fullName evidence="2">Uncharacterized protein</fullName>
    </submittedName>
</protein>
<accession>A0ABD2Z6H4</accession>
<feature type="transmembrane region" description="Helical" evidence="1">
    <location>
        <begin position="48"/>
        <end position="72"/>
    </location>
</feature>
<evidence type="ECO:0000313" key="2">
    <source>
        <dbReference type="EMBL" id="KAL3513900.1"/>
    </source>
</evidence>
<dbReference type="Proteomes" id="UP001630127">
    <property type="component" value="Unassembled WGS sequence"/>
</dbReference>
<dbReference type="AlphaFoldDB" id="A0ABD2Z6H4"/>
<proteinExistence type="predicted"/>
<dbReference type="EMBL" id="JBJUIK010000011">
    <property type="protein sequence ID" value="KAL3513900.1"/>
    <property type="molecule type" value="Genomic_DNA"/>
</dbReference>
<keyword evidence="1" id="KW-0472">Membrane</keyword>
<feature type="non-terminal residue" evidence="2">
    <location>
        <position position="1"/>
    </location>
</feature>
<sequence length="76" mass="9087">RLRGVKTRHSLISISVPIRRRREIGFILGPKLLMRTLRRKRLKYLLKVLLRMIICLLMVLNTHNICHLIWIFGMTP</sequence>
<name>A0ABD2Z6H4_9GENT</name>
<keyword evidence="1" id="KW-1133">Transmembrane helix</keyword>
<gene>
    <name evidence="2" type="ORF">ACH5RR_026617</name>
</gene>
<evidence type="ECO:0000313" key="3">
    <source>
        <dbReference type="Proteomes" id="UP001630127"/>
    </source>
</evidence>
<keyword evidence="3" id="KW-1185">Reference proteome</keyword>
<feature type="non-terminal residue" evidence="2">
    <location>
        <position position="76"/>
    </location>
</feature>